<proteinExistence type="predicted"/>
<organism evidence="1 2">
    <name type="scientific">Paramecium octaurelia</name>
    <dbReference type="NCBI Taxonomy" id="43137"/>
    <lineage>
        <taxon>Eukaryota</taxon>
        <taxon>Sar</taxon>
        <taxon>Alveolata</taxon>
        <taxon>Ciliophora</taxon>
        <taxon>Intramacronucleata</taxon>
        <taxon>Oligohymenophorea</taxon>
        <taxon>Peniculida</taxon>
        <taxon>Parameciidae</taxon>
        <taxon>Paramecium</taxon>
    </lineage>
</organism>
<keyword evidence="2" id="KW-1185">Reference proteome</keyword>
<dbReference type="EMBL" id="CAJJDP010000166">
    <property type="protein sequence ID" value="CAD8213774.1"/>
    <property type="molecule type" value="Genomic_DNA"/>
</dbReference>
<reference evidence="1" key="1">
    <citation type="submission" date="2021-01" db="EMBL/GenBank/DDBJ databases">
        <authorList>
            <consortium name="Genoscope - CEA"/>
            <person name="William W."/>
        </authorList>
    </citation>
    <scope>NUCLEOTIDE SEQUENCE</scope>
</reference>
<accession>A0A8S1YQE5</accession>
<protein>
    <submittedName>
        <fullName evidence="1">Uncharacterized protein</fullName>
    </submittedName>
</protein>
<gene>
    <name evidence="1" type="ORF">POCTA_138.1.T1630078</name>
</gene>
<sequence>MNYSKMQCTYMIMIQQLPFAQIQIIRNFRISSSSNKEWIIQSNLLFLKYIQIFNPFPKRKIFAIEIYTRQINAQAAFLNLSQIEHDVEKMDKDSFENIHTIENNQISNSFNDTSIISPLMPVVQFQDKTSKRSCFRETQSEILRRWQDCHYGKEHCYCTLRIVLSGQYRNTHTDLIISVWLSELWIY</sequence>
<name>A0A8S1YQE5_PAROT</name>
<evidence type="ECO:0000313" key="2">
    <source>
        <dbReference type="Proteomes" id="UP000683925"/>
    </source>
</evidence>
<dbReference type="AlphaFoldDB" id="A0A8S1YQE5"/>
<comment type="caution">
    <text evidence="1">The sequence shown here is derived from an EMBL/GenBank/DDBJ whole genome shotgun (WGS) entry which is preliminary data.</text>
</comment>
<dbReference type="Proteomes" id="UP000683925">
    <property type="component" value="Unassembled WGS sequence"/>
</dbReference>
<evidence type="ECO:0000313" key="1">
    <source>
        <dbReference type="EMBL" id="CAD8213774.1"/>
    </source>
</evidence>